<feature type="domain" description="SCP" evidence="2">
    <location>
        <begin position="136"/>
        <end position="253"/>
    </location>
</feature>
<dbReference type="SUPFAM" id="SSF55797">
    <property type="entry name" value="PR-1-like"/>
    <property type="match status" value="1"/>
</dbReference>
<keyword evidence="4" id="KW-1185">Reference proteome</keyword>
<dbReference type="RefSeq" id="WP_364363733.1">
    <property type="nucleotide sequence ID" value="NZ_JBHMCF010000029.1"/>
</dbReference>
<dbReference type="CDD" id="cd05379">
    <property type="entry name" value="CAP_bacterial"/>
    <property type="match status" value="1"/>
</dbReference>
<dbReference type="PANTHER" id="PTHR31157:SF1">
    <property type="entry name" value="SCP DOMAIN-CONTAINING PROTEIN"/>
    <property type="match status" value="1"/>
</dbReference>
<dbReference type="Proteomes" id="UP001589568">
    <property type="component" value="Unassembled WGS sequence"/>
</dbReference>
<dbReference type="InterPro" id="IPR014044">
    <property type="entry name" value="CAP_dom"/>
</dbReference>
<evidence type="ECO:0000313" key="3">
    <source>
        <dbReference type="EMBL" id="MFB9472967.1"/>
    </source>
</evidence>
<evidence type="ECO:0000313" key="4">
    <source>
        <dbReference type="Proteomes" id="UP001589568"/>
    </source>
</evidence>
<evidence type="ECO:0000259" key="2">
    <source>
        <dbReference type="Pfam" id="PF00188"/>
    </source>
</evidence>
<gene>
    <name evidence="3" type="ORF">ACFFR3_25995</name>
</gene>
<organism evidence="3 4">
    <name type="scientific">Nonomuraea salmonea</name>
    <dbReference type="NCBI Taxonomy" id="46181"/>
    <lineage>
        <taxon>Bacteria</taxon>
        <taxon>Bacillati</taxon>
        <taxon>Actinomycetota</taxon>
        <taxon>Actinomycetes</taxon>
        <taxon>Streptosporangiales</taxon>
        <taxon>Streptosporangiaceae</taxon>
        <taxon>Nonomuraea</taxon>
    </lineage>
</organism>
<proteinExistence type="predicted"/>
<dbReference type="PANTHER" id="PTHR31157">
    <property type="entry name" value="SCP DOMAIN-CONTAINING PROTEIN"/>
    <property type="match status" value="1"/>
</dbReference>
<feature type="region of interest" description="Disordered" evidence="1">
    <location>
        <begin position="77"/>
        <end position="131"/>
    </location>
</feature>
<name>A0ABV5NRW6_9ACTN</name>
<feature type="compositionally biased region" description="Pro residues" evidence="1">
    <location>
        <begin position="94"/>
        <end position="110"/>
    </location>
</feature>
<accession>A0ABV5NRW6</accession>
<evidence type="ECO:0000256" key="1">
    <source>
        <dbReference type="SAM" id="MobiDB-lite"/>
    </source>
</evidence>
<reference evidence="3 4" key="1">
    <citation type="submission" date="2024-09" db="EMBL/GenBank/DDBJ databases">
        <authorList>
            <person name="Sun Q."/>
            <person name="Mori K."/>
        </authorList>
    </citation>
    <scope>NUCLEOTIDE SEQUENCE [LARGE SCALE GENOMIC DNA]</scope>
    <source>
        <strain evidence="3 4">JCM 3324</strain>
    </source>
</reference>
<dbReference type="EMBL" id="JBHMCF010000029">
    <property type="protein sequence ID" value="MFB9472967.1"/>
    <property type="molecule type" value="Genomic_DNA"/>
</dbReference>
<dbReference type="InterPro" id="IPR035940">
    <property type="entry name" value="CAP_sf"/>
</dbReference>
<dbReference type="Gene3D" id="3.40.33.10">
    <property type="entry name" value="CAP"/>
    <property type="match status" value="1"/>
</dbReference>
<sequence>MSVAKPRVSDALKIQSSAVRRGCFTGALMRIRIKRAVPGADPVVKSGATRKGRLTLALACKPGTYYAVATDYRGHTAKSRPVKLTCTPGSGTPTPVPSPPATGTPTPKPGNPTAAPVTPPPANGGGVGSTEENEVVRLVNAERAKGGCRPLQHNAQLHTAAYGHSADMAAKNYFAHNSKDGRSFMDRIKAAGFTGGNAWAENIAMGQRTPAEVMRSWMNSAGHRTNIMNCKYTLIGVGAAKNSRGQIYWTQDFAAR</sequence>
<dbReference type="Pfam" id="PF00188">
    <property type="entry name" value="CAP"/>
    <property type="match status" value="1"/>
</dbReference>
<comment type="caution">
    <text evidence="3">The sequence shown here is derived from an EMBL/GenBank/DDBJ whole genome shotgun (WGS) entry which is preliminary data.</text>
</comment>
<protein>
    <submittedName>
        <fullName evidence="3">CAP domain-containing protein</fullName>
    </submittedName>
</protein>